<dbReference type="STRING" id="105785.A0A2J7PIV2"/>
<dbReference type="AlphaFoldDB" id="A0A2J7PIV2"/>
<evidence type="ECO:0000313" key="7">
    <source>
        <dbReference type="Proteomes" id="UP000235965"/>
    </source>
</evidence>
<keyword evidence="1 4" id="KW-0853">WD repeat</keyword>
<keyword evidence="3" id="KW-0131">Cell cycle</keyword>
<evidence type="ECO:0000256" key="1">
    <source>
        <dbReference type="ARBA" id="ARBA00022574"/>
    </source>
</evidence>
<dbReference type="PANTHER" id="PTHR19918">
    <property type="entry name" value="CELL DIVISION CYCLE 20 CDC20 FIZZY -RELATED"/>
    <property type="match status" value="1"/>
</dbReference>
<dbReference type="InterPro" id="IPR011047">
    <property type="entry name" value="Quinoprotein_ADH-like_sf"/>
</dbReference>
<dbReference type="Proteomes" id="UP000235965">
    <property type="component" value="Unassembled WGS sequence"/>
</dbReference>
<accession>A0A2J7PIV2</accession>
<dbReference type="EMBL" id="NEVH01024955">
    <property type="protein sequence ID" value="PNF16267.1"/>
    <property type="molecule type" value="Genomic_DNA"/>
</dbReference>
<protein>
    <submittedName>
        <fullName evidence="6">Uncharacterized protein</fullName>
    </submittedName>
</protein>
<dbReference type="GO" id="GO:0005680">
    <property type="term" value="C:anaphase-promoting complex"/>
    <property type="evidence" value="ECO:0007669"/>
    <property type="project" value="TreeGrafter"/>
</dbReference>
<dbReference type="PROSITE" id="PS50294">
    <property type="entry name" value="WD_REPEATS_REGION"/>
    <property type="match status" value="1"/>
</dbReference>
<dbReference type="SMART" id="SM00320">
    <property type="entry name" value="WD40"/>
    <property type="match status" value="1"/>
</dbReference>
<dbReference type="Gene3D" id="2.130.10.10">
    <property type="entry name" value="YVTN repeat-like/Quinoprotein amine dehydrogenase"/>
    <property type="match status" value="1"/>
</dbReference>
<evidence type="ECO:0000256" key="5">
    <source>
        <dbReference type="SAM" id="Phobius"/>
    </source>
</evidence>
<dbReference type="InterPro" id="IPR019775">
    <property type="entry name" value="WD40_repeat_CS"/>
</dbReference>
<dbReference type="GO" id="GO:1990757">
    <property type="term" value="F:ubiquitin ligase activator activity"/>
    <property type="evidence" value="ECO:0007669"/>
    <property type="project" value="TreeGrafter"/>
</dbReference>
<dbReference type="GO" id="GO:0010997">
    <property type="term" value="F:anaphase-promoting complex binding"/>
    <property type="evidence" value="ECO:0007669"/>
    <property type="project" value="InterPro"/>
</dbReference>
<dbReference type="GO" id="GO:0031145">
    <property type="term" value="P:anaphase-promoting complex-dependent catabolic process"/>
    <property type="evidence" value="ECO:0007669"/>
    <property type="project" value="TreeGrafter"/>
</dbReference>
<evidence type="ECO:0000256" key="3">
    <source>
        <dbReference type="ARBA" id="ARBA00023306"/>
    </source>
</evidence>
<gene>
    <name evidence="6" type="ORF">B7P43_G11644</name>
</gene>
<dbReference type="InterPro" id="IPR001680">
    <property type="entry name" value="WD40_rpt"/>
</dbReference>
<evidence type="ECO:0000256" key="4">
    <source>
        <dbReference type="PROSITE-ProRule" id="PRU00221"/>
    </source>
</evidence>
<feature type="repeat" description="WD" evidence="4">
    <location>
        <begin position="49"/>
        <end position="90"/>
    </location>
</feature>
<evidence type="ECO:0000313" key="6">
    <source>
        <dbReference type="EMBL" id="PNF16267.1"/>
    </source>
</evidence>
<dbReference type="InParanoid" id="A0A2J7PIV2"/>
<dbReference type="GO" id="GO:1905786">
    <property type="term" value="P:positive regulation of anaphase-promoting complex-dependent catabolic process"/>
    <property type="evidence" value="ECO:0007669"/>
    <property type="project" value="TreeGrafter"/>
</dbReference>
<dbReference type="InterPro" id="IPR033010">
    <property type="entry name" value="Cdc20/Fizzy"/>
</dbReference>
<keyword evidence="5" id="KW-1133">Transmembrane helix</keyword>
<feature type="transmembrane region" description="Helical" evidence="5">
    <location>
        <begin position="105"/>
        <end position="124"/>
    </location>
</feature>
<dbReference type="PANTHER" id="PTHR19918:SF1">
    <property type="entry name" value="FIZZY-RELATED PROTEIN HOMOLOG"/>
    <property type="match status" value="1"/>
</dbReference>
<dbReference type="SUPFAM" id="SSF50998">
    <property type="entry name" value="Quinoprotein alcohol dehydrogenase-like"/>
    <property type="match status" value="1"/>
</dbReference>
<dbReference type="PROSITE" id="PS00678">
    <property type="entry name" value="WD_REPEATS_1"/>
    <property type="match status" value="1"/>
</dbReference>
<organism evidence="6 7">
    <name type="scientific">Cryptotermes secundus</name>
    <dbReference type="NCBI Taxonomy" id="105785"/>
    <lineage>
        <taxon>Eukaryota</taxon>
        <taxon>Metazoa</taxon>
        <taxon>Ecdysozoa</taxon>
        <taxon>Arthropoda</taxon>
        <taxon>Hexapoda</taxon>
        <taxon>Insecta</taxon>
        <taxon>Pterygota</taxon>
        <taxon>Neoptera</taxon>
        <taxon>Polyneoptera</taxon>
        <taxon>Dictyoptera</taxon>
        <taxon>Blattodea</taxon>
        <taxon>Blattoidea</taxon>
        <taxon>Termitoidae</taxon>
        <taxon>Kalotermitidae</taxon>
        <taxon>Cryptotermitinae</taxon>
        <taxon>Cryptotermes</taxon>
    </lineage>
</organism>
<feature type="non-terminal residue" evidence="6">
    <location>
        <position position="1"/>
    </location>
</feature>
<keyword evidence="5" id="KW-0472">Membrane</keyword>
<comment type="caution">
    <text evidence="6">The sequence shown here is derived from an EMBL/GenBank/DDBJ whole genome shotgun (WGS) entry which is preliminary data.</text>
</comment>
<sequence length="130" mass="14707">AVAWSPHHHGIMASYGGGTYDQCLHFWNTLTGQPVQCINTGSQVTNLAWSKFSSELASLAVSPDGETIVTAGGDETIRFWDIFSKAHSQKVSAQFILWKKLFSNGLHFFNMTFIFIEFFLNIYCDFRLLF</sequence>
<keyword evidence="5" id="KW-0812">Transmembrane</keyword>
<proteinExistence type="predicted"/>
<dbReference type="PROSITE" id="PS50082">
    <property type="entry name" value="WD_REPEATS_2"/>
    <property type="match status" value="1"/>
</dbReference>
<evidence type="ECO:0000256" key="2">
    <source>
        <dbReference type="ARBA" id="ARBA00022737"/>
    </source>
</evidence>
<dbReference type="InterPro" id="IPR015943">
    <property type="entry name" value="WD40/YVTN_repeat-like_dom_sf"/>
</dbReference>
<dbReference type="Pfam" id="PF00400">
    <property type="entry name" value="WD40"/>
    <property type="match status" value="1"/>
</dbReference>
<keyword evidence="7" id="KW-1185">Reference proteome</keyword>
<name>A0A2J7PIV2_9NEOP</name>
<keyword evidence="2" id="KW-0677">Repeat</keyword>
<dbReference type="OrthoDB" id="10263272at2759"/>
<reference evidence="6 7" key="1">
    <citation type="submission" date="2017-12" db="EMBL/GenBank/DDBJ databases">
        <title>Hemimetabolous genomes reveal molecular basis of termite eusociality.</title>
        <authorList>
            <person name="Harrison M.C."/>
            <person name="Jongepier E."/>
            <person name="Robertson H.M."/>
            <person name="Arning N."/>
            <person name="Bitard-Feildel T."/>
            <person name="Chao H."/>
            <person name="Childers C.P."/>
            <person name="Dinh H."/>
            <person name="Doddapaneni H."/>
            <person name="Dugan S."/>
            <person name="Gowin J."/>
            <person name="Greiner C."/>
            <person name="Han Y."/>
            <person name="Hu H."/>
            <person name="Hughes D.S.T."/>
            <person name="Huylmans A.-K."/>
            <person name="Kemena C."/>
            <person name="Kremer L.P.M."/>
            <person name="Lee S.L."/>
            <person name="Lopez-Ezquerra A."/>
            <person name="Mallet L."/>
            <person name="Monroy-Kuhn J.M."/>
            <person name="Moser A."/>
            <person name="Murali S.C."/>
            <person name="Muzny D.M."/>
            <person name="Otani S."/>
            <person name="Piulachs M.-D."/>
            <person name="Poelchau M."/>
            <person name="Qu J."/>
            <person name="Schaub F."/>
            <person name="Wada-Katsumata A."/>
            <person name="Worley K.C."/>
            <person name="Xie Q."/>
            <person name="Ylla G."/>
            <person name="Poulsen M."/>
            <person name="Gibbs R.A."/>
            <person name="Schal C."/>
            <person name="Richards S."/>
            <person name="Belles X."/>
            <person name="Korb J."/>
            <person name="Bornberg-Bauer E."/>
        </authorList>
    </citation>
    <scope>NUCLEOTIDE SEQUENCE [LARGE SCALE GENOMIC DNA]</scope>
    <source>
        <tissue evidence="6">Whole body</tissue>
    </source>
</reference>